<dbReference type="EMBL" id="CZAI01000004">
    <property type="protein sequence ID" value="CUP39920.1"/>
    <property type="molecule type" value="Genomic_DNA"/>
</dbReference>
<dbReference type="STRING" id="47678.ERS852494_02163"/>
<accession>A0A174N0G7</accession>
<dbReference type="PANTHER" id="PTHR43581:SF4">
    <property type="entry name" value="ATP_GTP PHOSPHATASE"/>
    <property type="match status" value="1"/>
</dbReference>
<evidence type="ECO:0000259" key="1">
    <source>
        <dbReference type="Pfam" id="PF13175"/>
    </source>
</evidence>
<dbReference type="InterPro" id="IPR041685">
    <property type="entry name" value="AAA_GajA/Old/RecF-like"/>
</dbReference>
<dbReference type="Proteomes" id="UP000095657">
    <property type="component" value="Unassembled WGS sequence"/>
</dbReference>
<evidence type="ECO:0000313" key="2">
    <source>
        <dbReference type="EMBL" id="CUP39920.1"/>
    </source>
</evidence>
<dbReference type="Gene3D" id="3.40.50.300">
    <property type="entry name" value="P-loop containing nucleotide triphosphate hydrolases"/>
    <property type="match status" value="1"/>
</dbReference>
<dbReference type="AlphaFoldDB" id="A0A174N0G7"/>
<name>A0A174N0G7_9BACE</name>
<protein>
    <submittedName>
        <fullName evidence="2">Recombination protein F</fullName>
    </submittedName>
</protein>
<sequence length="601" mass="69211">MILKKLYLENFRGYEKITIPFNNNLNVIIGKNDVGKSTILEALEIFFNNETVKIEMEDLRVGAAPQIVIGVAFQIDKSKEYLIDPERKTSLEAEYLLNEDGLLEIRKIWDCSKSLTAKSLTSYIVANYLKEFSEEPLVALKITDLKKICTAKGLDANVPDKRVLSDFRKAIYNSIQNKEKQLTLIPIDKEDIKRIYDSISSEFPYFAIFQSDRQNKDSDKEVQDPLKVITKQAIAEVEVQLKSVVEEIERRAIEKGKRTIEKLSEMDPEIAKTLYPNVKNKNWDTLFSFSFTGDEGIPMNKRGSGVRRLILLNYFRAEAEERAGSSKGVIYALEEPETSQHPEYQKILIDSLIKLANDENRQVIITTHSPEIAKIAKNESLILIKKDSFGKPNIVSEENNKLSDIRETLGIMPYLTKLVICVEGEYDIRFLKNINQNIPELKSIIDLEEKQISIIPMIGGNLKNWVERYYLKDSNVIEFHIYDRDSSSGRNTEQYKEQAEKINSRPDKSFAVLTKKRELENYIPKEIYNEYFKTVDCNSISDWDNEDLPTFFASKTGLKQGEVKSIVNGCLAKQLTKEMLVQLNAFEEIKGWFEKISELYE</sequence>
<gene>
    <name evidence="2" type="ORF">ERS852494_02163</name>
</gene>
<dbReference type="PANTHER" id="PTHR43581">
    <property type="entry name" value="ATP/GTP PHOSPHATASE"/>
    <property type="match status" value="1"/>
</dbReference>
<dbReference type="InterPro" id="IPR027417">
    <property type="entry name" value="P-loop_NTPase"/>
</dbReference>
<evidence type="ECO:0000313" key="3">
    <source>
        <dbReference type="Proteomes" id="UP000095657"/>
    </source>
</evidence>
<organism evidence="2 3">
    <name type="scientific">Bacteroides caccae</name>
    <dbReference type="NCBI Taxonomy" id="47678"/>
    <lineage>
        <taxon>Bacteria</taxon>
        <taxon>Pseudomonadati</taxon>
        <taxon>Bacteroidota</taxon>
        <taxon>Bacteroidia</taxon>
        <taxon>Bacteroidales</taxon>
        <taxon>Bacteroidaceae</taxon>
        <taxon>Bacteroides</taxon>
    </lineage>
</organism>
<reference evidence="2 3" key="1">
    <citation type="submission" date="2015-09" db="EMBL/GenBank/DDBJ databases">
        <authorList>
            <consortium name="Pathogen Informatics"/>
        </authorList>
    </citation>
    <scope>NUCLEOTIDE SEQUENCE [LARGE SCALE GENOMIC DNA]</scope>
    <source>
        <strain evidence="2 3">2789STDY5834880</strain>
    </source>
</reference>
<feature type="domain" description="Endonuclease GajA/Old nuclease/RecF-like AAA" evidence="1">
    <location>
        <begin position="1"/>
        <end position="373"/>
    </location>
</feature>
<proteinExistence type="predicted"/>
<dbReference type="SUPFAM" id="SSF52540">
    <property type="entry name" value="P-loop containing nucleoside triphosphate hydrolases"/>
    <property type="match status" value="1"/>
</dbReference>
<dbReference type="InterPro" id="IPR051396">
    <property type="entry name" value="Bact_Antivir_Def_Nuclease"/>
</dbReference>
<dbReference type="Pfam" id="PF13175">
    <property type="entry name" value="AAA_15"/>
    <property type="match status" value="1"/>
</dbReference>
<dbReference type="RefSeq" id="WP_055171786.1">
    <property type="nucleotide sequence ID" value="NZ_CZAI01000004.1"/>
</dbReference>